<feature type="transmembrane region" description="Helical" evidence="1">
    <location>
        <begin position="21"/>
        <end position="43"/>
    </location>
</feature>
<sequence length="413" mass="47265">MNWLSLLLKNIKKPAMPRLPPLKAAASLILALLPCIALIWLWWWGPGWQFKQTRPLETLSARWLATVIILLLALSVVGIKIWRRLRQLEKLRLEVELKAVDPAQADITRQDSYLHHWKARLQRHLGTRDYLYQRPWYLVMGNTGSGKTSLIQEGCRLTDIAAPDTLTGEEALPLHLRCWLGEKAVIIDPDGFLIDQLSPPDTPKPQLPGRLWQALLAWLTENRQRQPLNGIILTVDIHRLLTDNKEQRERVIAALHLRLQDLRLTLHNHLPFYLVLTKLDRLHGFSAAFQSLDRSQRAQILGVTFSLNAQDEHSWRAELAQFWRQWMQQLNAAMPDMMLNKVDISQRSPLFSFTRQIQGLHSALVPLLEGLLYNGGPAQPGLRGVYLTSSKQIGQMDDLFTQSAAAQYHLGPQ</sequence>
<protein>
    <submittedName>
        <fullName evidence="3">Type VI secretion system membrane subunit TssM</fullName>
    </submittedName>
</protein>
<keyword evidence="1" id="KW-0472">Membrane</keyword>
<dbReference type="PANTHER" id="PTHR36153">
    <property type="entry name" value="INNER MEMBRANE PROTEIN-RELATED"/>
    <property type="match status" value="1"/>
</dbReference>
<dbReference type="AlphaFoldDB" id="A0A329X5W3"/>
<evidence type="ECO:0000313" key="4">
    <source>
        <dbReference type="Proteomes" id="UP000250919"/>
    </source>
</evidence>
<organism evidence="3 4">
    <name type="scientific">Photorhabdus bodei</name>
    <dbReference type="NCBI Taxonomy" id="2029681"/>
    <lineage>
        <taxon>Bacteria</taxon>
        <taxon>Pseudomonadati</taxon>
        <taxon>Pseudomonadota</taxon>
        <taxon>Gammaproteobacteria</taxon>
        <taxon>Enterobacterales</taxon>
        <taxon>Morganellaceae</taxon>
        <taxon>Photorhabdus</taxon>
    </lineage>
</organism>
<evidence type="ECO:0000313" key="3">
    <source>
        <dbReference type="EMBL" id="RAX12194.1"/>
    </source>
</evidence>
<dbReference type="SUPFAM" id="SSF52540">
    <property type="entry name" value="P-loop containing nucleoside triphosphate hydrolases"/>
    <property type="match status" value="1"/>
</dbReference>
<keyword evidence="1" id="KW-1133">Transmembrane helix</keyword>
<proteinExistence type="predicted"/>
<comment type="caution">
    <text evidence="3">The sequence shown here is derived from an EMBL/GenBank/DDBJ whole genome shotgun (WGS) entry which is preliminary data.</text>
</comment>
<feature type="domain" description="Type VI secretion system component TssM1 N-terminal" evidence="2">
    <location>
        <begin position="210"/>
        <end position="412"/>
    </location>
</feature>
<dbReference type="InterPro" id="IPR025743">
    <property type="entry name" value="TssM1_N"/>
</dbReference>
<feature type="non-terminal residue" evidence="3">
    <location>
        <position position="413"/>
    </location>
</feature>
<dbReference type="GeneID" id="88806508"/>
<dbReference type="Proteomes" id="UP000250919">
    <property type="component" value="Unassembled WGS sequence"/>
</dbReference>
<dbReference type="Gene3D" id="3.40.50.300">
    <property type="entry name" value="P-loop containing nucleotide triphosphate hydrolases"/>
    <property type="match status" value="1"/>
</dbReference>
<keyword evidence="1" id="KW-0812">Transmembrane</keyword>
<dbReference type="EMBL" id="NSCM01000017">
    <property type="protein sequence ID" value="RAX12194.1"/>
    <property type="molecule type" value="Genomic_DNA"/>
</dbReference>
<gene>
    <name evidence="3" type="ORF">CKY02_11640</name>
</gene>
<accession>A0A329X5W3</accession>
<dbReference type="InterPro" id="IPR027417">
    <property type="entry name" value="P-loop_NTPase"/>
</dbReference>
<dbReference type="Pfam" id="PF14331">
    <property type="entry name" value="IcmF-related_N"/>
    <property type="match status" value="1"/>
</dbReference>
<name>A0A329X5W3_9GAMM</name>
<evidence type="ECO:0000256" key="1">
    <source>
        <dbReference type="SAM" id="Phobius"/>
    </source>
</evidence>
<dbReference type="PANTHER" id="PTHR36153:SF5">
    <property type="entry name" value="EXPORTED PROTEIN"/>
    <property type="match status" value="1"/>
</dbReference>
<dbReference type="InterPro" id="IPR053156">
    <property type="entry name" value="T6SS_TssM-like"/>
</dbReference>
<dbReference type="RefSeq" id="WP_275658215.1">
    <property type="nucleotide sequence ID" value="NZ_CAWNYH010000017.1"/>
</dbReference>
<feature type="transmembrane region" description="Helical" evidence="1">
    <location>
        <begin position="63"/>
        <end position="82"/>
    </location>
</feature>
<evidence type="ECO:0000259" key="2">
    <source>
        <dbReference type="Pfam" id="PF14331"/>
    </source>
</evidence>
<reference evidence="3 4" key="1">
    <citation type="journal article" date="2018" name="Int. J. Syst. Evol. Microbiol.">
        <title>Whole-genome-based revisit of Photorhabdus phylogeny: proposal for the elevation of most Photorhabdus subspecies to the species level and description of one novel species Photorhabdus bodei sp. nov., and one novel subspecies Photorhabdus laumondii subsp. clarkei subsp. nov.</title>
        <authorList>
            <person name="Machado R.A.R."/>
            <person name="Wuthrich D."/>
            <person name="Kuhnert P."/>
            <person name="Arce C.C.M."/>
            <person name="Thonen L."/>
            <person name="Ruiz C."/>
            <person name="Zhang X."/>
            <person name="Robert C.A.M."/>
            <person name="Karimi J."/>
            <person name="Kamali S."/>
            <person name="Ma J."/>
            <person name="Bruggmann R."/>
            <person name="Erb M."/>
        </authorList>
    </citation>
    <scope>NUCLEOTIDE SEQUENCE [LARGE SCALE GENOMIC DNA]</scope>
    <source>
        <strain evidence="3 4">LJ24-63</strain>
    </source>
</reference>